<dbReference type="GO" id="GO:0003954">
    <property type="term" value="F:NADH dehydrogenase activity"/>
    <property type="evidence" value="ECO:0007669"/>
    <property type="project" value="TreeGrafter"/>
</dbReference>
<feature type="transmembrane region" description="Helical" evidence="9">
    <location>
        <begin position="525"/>
        <end position="545"/>
    </location>
</feature>
<dbReference type="InterPro" id="IPR003945">
    <property type="entry name" value="NU5C-like"/>
</dbReference>
<accession>S0DGU3</accession>
<comment type="catalytic activity">
    <reaction evidence="8">
        <text>a ubiquinone + NADH + 5 H(+)(in) = a ubiquinol + NAD(+) + 4 H(+)(out)</text>
        <dbReference type="Rhea" id="RHEA:29091"/>
        <dbReference type="Rhea" id="RHEA-COMP:9565"/>
        <dbReference type="Rhea" id="RHEA-COMP:9566"/>
        <dbReference type="ChEBI" id="CHEBI:15378"/>
        <dbReference type="ChEBI" id="CHEBI:16389"/>
        <dbReference type="ChEBI" id="CHEBI:17976"/>
        <dbReference type="ChEBI" id="CHEBI:57540"/>
        <dbReference type="ChEBI" id="CHEBI:57945"/>
        <dbReference type="EC" id="7.1.1.2"/>
    </reaction>
</comment>
<feature type="transmembrane region" description="Helical" evidence="9">
    <location>
        <begin position="267"/>
        <end position="290"/>
    </location>
</feature>
<keyword evidence="6 9" id="KW-0472">Membrane</keyword>
<evidence type="ECO:0000256" key="6">
    <source>
        <dbReference type="ARBA" id="ARBA00023136"/>
    </source>
</evidence>
<feature type="transmembrane region" description="Helical" evidence="9">
    <location>
        <begin position="551"/>
        <end position="572"/>
    </location>
</feature>
<feature type="transmembrane region" description="Helical" evidence="9">
    <location>
        <begin position="481"/>
        <end position="505"/>
    </location>
</feature>
<keyword evidence="3" id="KW-0813">Transport</keyword>
<feature type="transmembrane region" description="Helical" evidence="9">
    <location>
        <begin position="6"/>
        <end position="33"/>
    </location>
</feature>
<dbReference type="GO" id="GO:0016020">
    <property type="term" value="C:membrane"/>
    <property type="evidence" value="ECO:0007669"/>
    <property type="project" value="UniProtKB-SubCell"/>
</dbReference>
<evidence type="ECO:0000259" key="10">
    <source>
        <dbReference type="Pfam" id="PF00361"/>
    </source>
</evidence>
<keyword evidence="5 9" id="KW-1133">Transmembrane helix</keyword>
<name>S0DGU3_POLMY</name>
<dbReference type="PRINTS" id="PR01434">
    <property type="entry name" value="NADHDHGNASE5"/>
</dbReference>
<feature type="transmembrane region" description="Helical" evidence="9">
    <location>
        <begin position="202"/>
        <end position="222"/>
    </location>
</feature>
<evidence type="ECO:0000256" key="7">
    <source>
        <dbReference type="ARBA" id="ARBA00031027"/>
    </source>
</evidence>
<evidence type="ECO:0000256" key="4">
    <source>
        <dbReference type="ARBA" id="ARBA00022692"/>
    </source>
</evidence>
<feature type="transmembrane region" description="Helical" evidence="9">
    <location>
        <begin position="122"/>
        <end position="140"/>
    </location>
</feature>
<feature type="transmembrane region" description="Helical" evidence="9">
    <location>
        <begin position="367"/>
        <end position="387"/>
    </location>
</feature>
<geneLocation type="mitochondrion" evidence="11"/>
<feature type="transmembrane region" description="Helical" evidence="9">
    <location>
        <begin position="45"/>
        <end position="72"/>
    </location>
</feature>
<evidence type="ECO:0000256" key="5">
    <source>
        <dbReference type="ARBA" id="ARBA00022989"/>
    </source>
</evidence>
<feature type="transmembrane region" description="Helical" evidence="9">
    <location>
        <begin position="177"/>
        <end position="196"/>
    </location>
</feature>
<organism evidence="11">
    <name type="scientific">Polycarpa mytiligera</name>
    <name type="common">Ascidian</name>
    <dbReference type="NCBI Taxonomy" id="569436"/>
    <lineage>
        <taxon>Eukaryota</taxon>
        <taxon>Metazoa</taxon>
        <taxon>Chordata</taxon>
        <taxon>Tunicata</taxon>
        <taxon>Ascidiacea</taxon>
        <taxon>Stolidobranchia</taxon>
        <taxon>Styelidae</taxon>
        <taxon>Polycarpa</taxon>
    </lineage>
</organism>
<feature type="domain" description="NADH:quinone oxidoreductase/Mrp antiporter transmembrane" evidence="10">
    <location>
        <begin position="139"/>
        <end position="415"/>
    </location>
</feature>
<dbReference type="AlphaFoldDB" id="S0DGU3"/>
<feature type="transmembrane region" description="Helical" evidence="9">
    <location>
        <begin position="444"/>
        <end position="469"/>
    </location>
</feature>
<feature type="transmembrane region" description="Helical" evidence="9">
    <location>
        <begin position="146"/>
        <end position="165"/>
    </location>
</feature>
<feature type="transmembrane region" description="Helical" evidence="9">
    <location>
        <begin position="243"/>
        <end position="261"/>
    </location>
</feature>
<dbReference type="GO" id="GO:0015990">
    <property type="term" value="P:electron transport coupled proton transport"/>
    <property type="evidence" value="ECO:0007669"/>
    <property type="project" value="TreeGrafter"/>
</dbReference>
<dbReference type="EMBL" id="HF548556">
    <property type="protein sequence ID" value="CCO25748.1"/>
    <property type="molecule type" value="Genomic_DNA"/>
</dbReference>
<reference evidence="11" key="1">
    <citation type="journal article" date="2013" name="Genome Biol. Evol.">
        <title>Deep Sequencing of Mixed Total DNA without Barcodes Allows Efficient Assembly of Highly Plastic Ascidian Mitochondrial Genomes.</title>
        <authorList>
            <person name="Rubinstein N."/>
            <person name="Feldstein T."/>
            <person name="Shenkar N."/>
            <person name="Botero Castro F."/>
            <person name="Griggio F."/>
            <person name="Mastrototaro F."/>
            <person name="Delsuc F."/>
            <person name="Douzery E.J.P."/>
            <person name="Gissi C."/>
            <person name="Huchon D."/>
        </authorList>
    </citation>
    <scope>NUCLEOTIDE SEQUENCE</scope>
    <source>
        <tissue evidence="11">Gonad</tissue>
    </source>
</reference>
<keyword evidence="4 9" id="KW-0812">Transmembrane</keyword>
<dbReference type="InterPro" id="IPR001750">
    <property type="entry name" value="ND/Mrp_TM"/>
</dbReference>
<dbReference type="GO" id="GO:0008137">
    <property type="term" value="F:NADH dehydrogenase (ubiquinone) activity"/>
    <property type="evidence" value="ECO:0007669"/>
    <property type="project" value="UniProtKB-EC"/>
</dbReference>
<keyword evidence="11" id="KW-0496">Mitochondrion</keyword>
<feature type="transmembrane region" description="Helical" evidence="9">
    <location>
        <begin position="92"/>
        <end position="110"/>
    </location>
</feature>
<comment type="subcellular location">
    <subcellularLocation>
        <location evidence="1">Membrane</location>
        <topology evidence="1">Multi-pass membrane protein</topology>
    </subcellularLocation>
</comment>
<evidence type="ECO:0000256" key="3">
    <source>
        <dbReference type="ARBA" id="ARBA00022660"/>
    </source>
</evidence>
<evidence type="ECO:0000256" key="1">
    <source>
        <dbReference type="ARBA" id="ARBA00004141"/>
    </source>
</evidence>
<sequence length="575" mass="66149">MVYFMLFQYLFVLLWVGFLMLMLYFLLLFFFNIGSFSFYKKIQKMYKWGILSIFFMSFFSLVFGGFVNYVLFQETRLWLMNSPLLHMDTGSMVFFSFALFVSWSIMNFGVDYMSDEKGVGYFLGYLILFLFFMFFLVFSGSFMVLFIGWEGVGLLSFLLISWWGYRMEAVSGSMQAVIYNRVGDAGLLLFLVMYLILGNSLFLGESLVMSVLFFLFVLGVLAKSSQFLFHPWLPNAMEGPTPVSSLLHSSTMVVAGVYLLMRCMSMFSISFMVFVVGLLSCVLGGVFGFSQFDFKKVVAYSTTSQLGFMMMMLGLGFTGYCMLYMMAHAFFKAMIFMMSGVVIHMAGGAQDFRGMNTMILLNNLMSFLYVMGALVMMGLPFLSAFWIKDLVLEETNFSYLGMTFWFFFGIAIVLTSLYSMRLYFGLFEAFIFNQKKLMMGKSLVNFYSYIRLFLGSVGVGLLFFMYYGPMGHILMTSGTKMFGLIVLVLGVLVSFFLIKFSGFGFYKLGYLLYYNPLAHKFSGGFFYKISEYTILLDFIFMEYFFSGGIFYTRGVVSSMRVFLFFLFIFLMLSTL</sequence>
<evidence type="ECO:0000313" key="11">
    <source>
        <dbReference type="EMBL" id="CCO25748.1"/>
    </source>
</evidence>
<keyword evidence="3" id="KW-0249">Electron transport</keyword>
<dbReference type="EC" id="7.1.1.2" evidence="2"/>
<evidence type="ECO:0000256" key="9">
    <source>
        <dbReference type="SAM" id="Phobius"/>
    </source>
</evidence>
<dbReference type="PANTHER" id="PTHR42829:SF2">
    <property type="entry name" value="NADH-UBIQUINONE OXIDOREDUCTASE CHAIN 5"/>
    <property type="match status" value="1"/>
</dbReference>
<proteinExistence type="predicted"/>
<evidence type="ECO:0000256" key="8">
    <source>
        <dbReference type="ARBA" id="ARBA00049551"/>
    </source>
</evidence>
<protein>
    <recommendedName>
        <fullName evidence="2">NADH:ubiquinone reductase (H(+)-translocating)</fullName>
        <ecNumber evidence="2">7.1.1.2</ecNumber>
    </recommendedName>
    <alternativeName>
        <fullName evidence="7">NADH dehydrogenase subunit 5</fullName>
    </alternativeName>
</protein>
<dbReference type="GO" id="GO:0042773">
    <property type="term" value="P:ATP synthesis coupled electron transport"/>
    <property type="evidence" value="ECO:0007669"/>
    <property type="project" value="InterPro"/>
</dbReference>
<dbReference type="Pfam" id="PF00361">
    <property type="entry name" value="Proton_antipo_M"/>
    <property type="match status" value="1"/>
</dbReference>
<keyword evidence="3" id="KW-0679">Respiratory chain</keyword>
<feature type="transmembrane region" description="Helical" evidence="9">
    <location>
        <begin position="399"/>
        <end position="424"/>
    </location>
</feature>
<evidence type="ECO:0000256" key="2">
    <source>
        <dbReference type="ARBA" id="ARBA00012944"/>
    </source>
</evidence>
<gene>
    <name evidence="11" type="primary">nad5</name>
</gene>
<dbReference type="PANTHER" id="PTHR42829">
    <property type="entry name" value="NADH-UBIQUINONE OXIDOREDUCTASE CHAIN 5"/>
    <property type="match status" value="1"/>
</dbReference>